<dbReference type="SMART" id="SM00558">
    <property type="entry name" value="JmjC"/>
    <property type="match status" value="1"/>
</dbReference>
<dbReference type="EMBL" id="LXPE01000001">
    <property type="protein sequence ID" value="OBA29094.1"/>
    <property type="molecule type" value="Genomic_DNA"/>
</dbReference>
<keyword evidence="3" id="KW-1185">Reference proteome</keyword>
<gene>
    <name evidence="2" type="ORF">HANVADRAFT_51027</name>
</gene>
<dbReference type="SUPFAM" id="SSF51197">
    <property type="entry name" value="Clavaminate synthase-like"/>
    <property type="match status" value="1"/>
</dbReference>
<comment type="caution">
    <text evidence="2">The sequence shown here is derived from an EMBL/GenBank/DDBJ whole genome shotgun (WGS) entry which is preliminary data.</text>
</comment>
<protein>
    <submittedName>
        <fullName evidence="2">Clavaminate synthase-like protein</fullName>
    </submittedName>
</protein>
<dbReference type="PANTHER" id="PTHR12480:SF21">
    <property type="entry name" value="JMJC DOMAIN-CONTAINING PROTEIN 8"/>
    <property type="match status" value="1"/>
</dbReference>
<dbReference type="GO" id="GO:0000987">
    <property type="term" value="F:cis-regulatory region sequence-specific DNA binding"/>
    <property type="evidence" value="ECO:0007669"/>
    <property type="project" value="TreeGrafter"/>
</dbReference>
<dbReference type="Pfam" id="PF02373">
    <property type="entry name" value="JmjC"/>
    <property type="match status" value="1"/>
</dbReference>
<evidence type="ECO:0000313" key="3">
    <source>
        <dbReference type="Proteomes" id="UP000092321"/>
    </source>
</evidence>
<feature type="domain" description="JmjC" evidence="1">
    <location>
        <begin position="315"/>
        <end position="483"/>
    </location>
</feature>
<dbReference type="PROSITE" id="PS51184">
    <property type="entry name" value="JMJC"/>
    <property type="match status" value="1"/>
</dbReference>
<dbReference type="PANTHER" id="PTHR12480">
    <property type="entry name" value="ARGININE DEMETHYLASE AND LYSYL-HYDROXYLASE JMJD"/>
    <property type="match status" value="1"/>
</dbReference>
<reference evidence="3" key="1">
    <citation type="journal article" date="2016" name="Proc. Natl. Acad. Sci. U.S.A.">
        <title>Comparative genomics of biotechnologically important yeasts.</title>
        <authorList>
            <person name="Riley R."/>
            <person name="Haridas S."/>
            <person name="Wolfe K.H."/>
            <person name="Lopes M.R."/>
            <person name="Hittinger C.T."/>
            <person name="Goeker M."/>
            <person name="Salamov A.A."/>
            <person name="Wisecaver J.H."/>
            <person name="Long T.M."/>
            <person name="Calvey C.H."/>
            <person name="Aerts A.L."/>
            <person name="Barry K.W."/>
            <person name="Choi C."/>
            <person name="Clum A."/>
            <person name="Coughlan A.Y."/>
            <person name="Deshpande S."/>
            <person name="Douglass A.P."/>
            <person name="Hanson S.J."/>
            <person name="Klenk H.-P."/>
            <person name="LaButti K.M."/>
            <person name="Lapidus A."/>
            <person name="Lindquist E.A."/>
            <person name="Lipzen A.M."/>
            <person name="Meier-Kolthoff J.P."/>
            <person name="Ohm R.A."/>
            <person name="Otillar R.P."/>
            <person name="Pangilinan J.L."/>
            <person name="Peng Y."/>
            <person name="Rokas A."/>
            <person name="Rosa C.A."/>
            <person name="Scheuner C."/>
            <person name="Sibirny A.A."/>
            <person name="Slot J.C."/>
            <person name="Stielow J.B."/>
            <person name="Sun H."/>
            <person name="Kurtzman C.P."/>
            <person name="Blackwell M."/>
            <person name="Grigoriev I.V."/>
            <person name="Jeffries T.W."/>
        </authorList>
    </citation>
    <scope>NUCLEOTIDE SEQUENCE [LARGE SCALE GENOMIC DNA]</scope>
    <source>
        <strain evidence="3">NRRL Y-1626</strain>
    </source>
</reference>
<name>A0A1B7TK37_9ASCO</name>
<dbReference type="GO" id="GO:0005634">
    <property type="term" value="C:nucleus"/>
    <property type="evidence" value="ECO:0007669"/>
    <property type="project" value="TreeGrafter"/>
</dbReference>
<dbReference type="Gene3D" id="2.60.120.650">
    <property type="entry name" value="Cupin"/>
    <property type="match status" value="1"/>
</dbReference>
<evidence type="ECO:0000313" key="2">
    <source>
        <dbReference type="EMBL" id="OBA29094.1"/>
    </source>
</evidence>
<accession>A0A1B7TK37</accession>
<dbReference type="AlphaFoldDB" id="A0A1B7TK37"/>
<dbReference type="InterPro" id="IPR050910">
    <property type="entry name" value="JMJD6_ArgDemeth/LysHydrox"/>
</dbReference>
<dbReference type="Proteomes" id="UP000092321">
    <property type="component" value="Unassembled WGS sequence"/>
</dbReference>
<organism evidence="2 3">
    <name type="scientific">Hanseniaspora valbyensis NRRL Y-1626</name>
    <dbReference type="NCBI Taxonomy" id="766949"/>
    <lineage>
        <taxon>Eukaryota</taxon>
        <taxon>Fungi</taxon>
        <taxon>Dikarya</taxon>
        <taxon>Ascomycota</taxon>
        <taxon>Saccharomycotina</taxon>
        <taxon>Saccharomycetes</taxon>
        <taxon>Saccharomycodales</taxon>
        <taxon>Saccharomycodaceae</taxon>
        <taxon>Hanseniaspora</taxon>
    </lineage>
</organism>
<sequence>MSATETNDSSFKRIKVSRSQTPLENASELDLSQYRVNMNKFNIGSKHPLGIMPKGNYFMSVSGSTDSVNKFKEERLKNMGYLANWNFEQIIDFVKNYIDDPRTLLNLQACSRMFYGILHEEDIWRNLYMKEYEFLEETNKKTGNESTVITPFKQLGASDKWLGSWRRTLLNILSEEEEAMIQSKNLIFSDNLFRPFQNKSTDYKKIFKSIIDLEKINQKHCHNSNLLFNIERFTEDFLNDQNIFNSKYFDNPFILQNTLPENAFKLDKIDSLLEILSPESQFRQETVKWPLEQYIQYFYNNSDESPLYLFDCNKKLLNKLNQSFKKPKYSELDFFDLFKETRPDYLWIIAGPGNSGSTFHKDPNSTSAWNQLLSGMKLWIMLPPDISPPGVIADSEEENVTAPLSLSEWVNSGFFNDCIKLCQQNTKDKKYCLIGCTFPGETIYVPSNWWHSVINIEDSIAMTGNFVPQENLFKVLNFFKNKKLQISGFHLKNLLNSMSLFYNENKEKLESFSNVDFKDTNLEKANQKFIQFINSSKLIVMLNNLDDEDCGVLEDISNNILNEIPIYEYFIVLIYSNENYHSYLKTSLKQLNELEFANNKDNTNIKVRDSKIWTELTKNDDSKKTEQNGFKFNFLDEESFSEED</sequence>
<dbReference type="OrthoDB" id="424465at2759"/>
<proteinExistence type="predicted"/>
<dbReference type="InterPro" id="IPR003347">
    <property type="entry name" value="JmjC_dom"/>
</dbReference>
<evidence type="ECO:0000259" key="1">
    <source>
        <dbReference type="PROSITE" id="PS51184"/>
    </source>
</evidence>